<dbReference type="SUPFAM" id="SSF101447">
    <property type="entry name" value="Formin homology 2 domain (FH2 domain)"/>
    <property type="match status" value="1"/>
</dbReference>
<dbReference type="PROSITE" id="PS51444">
    <property type="entry name" value="FH2"/>
    <property type="match status" value="1"/>
</dbReference>
<feature type="region of interest" description="Disordered" evidence="1">
    <location>
        <begin position="1"/>
        <end position="43"/>
    </location>
</feature>
<accession>A0A4W5RSU5</accession>
<dbReference type="Ensembl" id="ENSHHUT00000091972.1">
    <property type="protein sequence ID" value="ENSHHUP00000089205.1"/>
    <property type="gene ID" value="ENSHHUG00000051516.1"/>
</dbReference>
<feature type="compositionally biased region" description="Pro residues" evidence="1">
    <location>
        <begin position="19"/>
        <end position="38"/>
    </location>
</feature>
<evidence type="ECO:0000313" key="3">
    <source>
        <dbReference type="Ensembl" id="ENSHHUP00000089205.1"/>
    </source>
</evidence>
<evidence type="ECO:0000256" key="1">
    <source>
        <dbReference type="SAM" id="MobiDB-lite"/>
    </source>
</evidence>
<dbReference type="InterPro" id="IPR015425">
    <property type="entry name" value="FH2_Formin"/>
</dbReference>
<dbReference type="AlphaFoldDB" id="A0A4W5RSU5"/>
<evidence type="ECO:0000259" key="2">
    <source>
        <dbReference type="PROSITE" id="PS51444"/>
    </source>
</evidence>
<keyword evidence="4" id="KW-1185">Reference proteome</keyword>
<reference evidence="3" key="2">
    <citation type="submission" date="2025-08" db="UniProtKB">
        <authorList>
            <consortium name="Ensembl"/>
        </authorList>
    </citation>
    <scope>IDENTIFICATION</scope>
</reference>
<protein>
    <recommendedName>
        <fullName evidence="2">FH2 domain-containing protein</fullName>
    </recommendedName>
</protein>
<reference evidence="4" key="1">
    <citation type="submission" date="2018-06" db="EMBL/GenBank/DDBJ databases">
        <title>Genome assembly of Danube salmon.</title>
        <authorList>
            <person name="Macqueen D.J."/>
            <person name="Gundappa M.K."/>
        </authorList>
    </citation>
    <scope>NUCLEOTIDE SEQUENCE [LARGE SCALE GENOMIC DNA]</scope>
</reference>
<dbReference type="STRING" id="62062.ENSHHUP00000089205"/>
<dbReference type="PANTHER" id="PTHR46345">
    <property type="entry name" value="INVERTED FORMIN-2"/>
    <property type="match status" value="1"/>
</dbReference>
<proteinExistence type="predicted"/>
<dbReference type="Gene3D" id="1.20.58.2220">
    <property type="entry name" value="Formin, FH2 domain"/>
    <property type="match status" value="1"/>
</dbReference>
<dbReference type="InterPro" id="IPR042201">
    <property type="entry name" value="FH2_Formin_sf"/>
</dbReference>
<feature type="domain" description="FH2" evidence="2">
    <location>
        <begin position="40"/>
        <end position="195"/>
    </location>
</feature>
<evidence type="ECO:0000313" key="4">
    <source>
        <dbReference type="Proteomes" id="UP000314982"/>
    </source>
</evidence>
<sequence>MSLPPASTIPVTDDNKTGPPLPPPPPCGPPPPPPPPAVGDPVGGIKKRRVRSFFWKPIPEDQVKGRANLWTQLPVQQQQYYIDVQTIEELFSQTDCQSSGVTSVTRGGKTRGSLRETKDEISILDWKRGMNVGIYLKQFKKSNQDIIEDIRHGNSQSYRAELLKELLKLLPETEEVRQHDIHTHTHTHTHTQTLC</sequence>
<reference evidence="3" key="3">
    <citation type="submission" date="2025-09" db="UniProtKB">
        <authorList>
            <consortium name="Ensembl"/>
        </authorList>
    </citation>
    <scope>IDENTIFICATION</scope>
</reference>
<dbReference type="Proteomes" id="UP000314982">
    <property type="component" value="Unassembled WGS sequence"/>
</dbReference>
<name>A0A4W5RSU5_9TELE</name>
<dbReference type="GeneTree" id="ENSGT00940000155128"/>
<organism evidence="3 4">
    <name type="scientific">Hucho hucho</name>
    <name type="common">huchen</name>
    <dbReference type="NCBI Taxonomy" id="62062"/>
    <lineage>
        <taxon>Eukaryota</taxon>
        <taxon>Metazoa</taxon>
        <taxon>Chordata</taxon>
        <taxon>Craniata</taxon>
        <taxon>Vertebrata</taxon>
        <taxon>Euteleostomi</taxon>
        <taxon>Actinopterygii</taxon>
        <taxon>Neopterygii</taxon>
        <taxon>Teleostei</taxon>
        <taxon>Protacanthopterygii</taxon>
        <taxon>Salmoniformes</taxon>
        <taxon>Salmonidae</taxon>
        <taxon>Salmoninae</taxon>
        <taxon>Hucho</taxon>
    </lineage>
</organism>
<dbReference type="Pfam" id="PF02181">
    <property type="entry name" value="FH2"/>
    <property type="match status" value="1"/>
</dbReference>
<dbReference type="PANTHER" id="PTHR46345:SF11">
    <property type="entry name" value="FORMIN-J-LIKE"/>
    <property type="match status" value="1"/>
</dbReference>